<dbReference type="OrthoDB" id="5517657at2"/>
<evidence type="ECO:0000256" key="1">
    <source>
        <dbReference type="SAM" id="SignalP"/>
    </source>
</evidence>
<dbReference type="EMBL" id="CP054620">
    <property type="protein sequence ID" value="QKS53519.1"/>
    <property type="molecule type" value="Genomic_DNA"/>
</dbReference>
<dbReference type="KEGG" id="aoz:HUE56_23775"/>
<protein>
    <submittedName>
        <fullName evidence="2">Uncharacterized protein</fullName>
    </submittedName>
</protein>
<organism evidence="2 3">
    <name type="scientific">Azospirillum oryzae</name>
    <dbReference type="NCBI Taxonomy" id="286727"/>
    <lineage>
        <taxon>Bacteria</taxon>
        <taxon>Pseudomonadati</taxon>
        <taxon>Pseudomonadota</taxon>
        <taxon>Alphaproteobacteria</taxon>
        <taxon>Rhodospirillales</taxon>
        <taxon>Azospirillaceae</taxon>
        <taxon>Azospirillum</taxon>
    </lineage>
</organism>
<feature type="signal peptide" evidence="1">
    <location>
        <begin position="1"/>
        <end position="20"/>
    </location>
</feature>
<gene>
    <name evidence="2" type="ORF">HUE56_23775</name>
</gene>
<proteinExistence type="predicted"/>
<dbReference type="RefSeq" id="WP_149200644.1">
    <property type="nucleotide sequence ID" value="NZ_BSOV01000026.1"/>
</dbReference>
<reference evidence="2 3" key="1">
    <citation type="submission" date="2020-06" db="EMBL/GenBank/DDBJ databases">
        <title>Complete genome of Azosprillum oryzae KACC14407.</title>
        <authorList>
            <person name="Kim M."/>
            <person name="Park Y.-J."/>
            <person name="Shin J.-H."/>
        </authorList>
    </citation>
    <scope>NUCLEOTIDE SEQUENCE [LARGE SCALE GENOMIC DNA]</scope>
    <source>
        <strain evidence="2 3">KACC 14407</strain>
        <plasmid evidence="2 3">unnamed5</plasmid>
    </source>
</reference>
<dbReference type="AlphaFoldDB" id="A0A6N1APW1"/>
<keyword evidence="2" id="KW-0614">Plasmid</keyword>
<geneLocation type="plasmid" evidence="2 3">
    <name>unnamed5</name>
</geneLocation>
<accession>A0A6N1APW1</accession>
<evidence type="ECO:0000313" key="3">
    <source>
        <dbReference type="Proteomes" id="UP000509702"/>
    </source>
</evidence>
<dbReference type="PROSITE" id="PS51257">
    <property type="entry name" value="PROKAR_LIPOPROTEIN"/>
    <property type="match status" value="1"/>
</dbReference>
<keyword evidence="3" id="KW-1185">Reference proteome</keyword>
<keyword evidence="1" id="KW-0732">Signal</keyword>
<sequence>MTRTLSAALLAATVTLAGCAGLMPAPGADEMAKIPVVRYGETPSAGGDYVLLYPAGAPLPVVASVSGTLISKPGLARMEVATNRDVYVYKTWLSFDGKTWMSADKAVGGEFAITLPGEKDSKSPGTMSARFDLKP</sequence>
<dbReference type="Proteomes" id="UP000509702">
    <property type="component" value="Plasmid unnamed5"/>
</dbReference>
<name>A0A6N1APW1_9PROT</name>
<evidence type="ECO:0000313" key="2">
    <source>
        <dbReference type="EMBL" id="QKS53519.1"/>
    </source>
</evidence>
<feature type="chain" id="PRO_5028799917" evidence="1">
    <location>
        <begin position="21"/>
        <end position="135"/>
    </location>
</feature>